<name>A0ABR8KWK1_9ACTN</name>
<sequence length="162" mass="17922">MEVSADGAVNRLVRNEQGWGWAGNDDSRRLLLRTPFPHPASYVEAEEQLDAREPQPGAFSDEQSYAQAWQAWDAEYEVFQDWKTAGSIIAQDHGCGFATLLALTGPLAGTLWWDGRATCGLILPLSLDHDNGSPPVTFTQWLTRDSWNLLPPGWGQRAGTPQ</sequence>
<reference evidence="1 2" key="1">
    <citation type="submission" date="2020-09" db="EMBL/GenBank/DDBJ databases">
        <title>Actinomycete isolated from the Camponotus japonicus Mayr.</title>
        <authorList>
            <person name="Gong X."/>
        </authorList>
    </citation>
    <scope>NUCLEOTIDE SEQUENCE [LARGE SCALE GENOMIC DNA]</scope>
    <source>
        <strain evidence="1 2">2C-HV3</strain>
    </source>
</reference>
<organism evidence="1 2">
    <name type="scientific">Microbispora bryophytorum subsp. camponoti</name>
    <dbReference type="NCBI Taxonomy" id="1677852"/>
    <lineage>
        <taxon>Bacteria</taxon>
        <taxon>Bacillati</taxon>
        <taxon>Actinomycetota</taxon>
        <taxon>Actinomycetes</taxon>
        <taxon>Streptosporangiales</taxon>
        <taxon>Streptosporangiaceae</taxon>
        <taxon>Microbispora</taxon>
    </lineage>
</organism>
<keyword evidence="2" id="KW-1185">Reference proteome</keyword>
<evidence type="ECO:0000313" key="1">
    <source>
        <dbReference type="EMBL" id="MBD3142017.1"/>
    </source>
</evidence>
<gene>
    <name evidence="1" type="ORF">IEQ31_02265</name>
</gene>
<comment type="caution">
    <text evidence="1">The sequence shown here is derived from an EMBL/GenBank/DDBJ whole genome shotgun (WGS) entry which is preliminary data.</text>
</comment>
<protein>
    <submittedName>
        <fullName evidence="1">SMI1/KNR4 family protein</fullName>
    </submittedName>
</protein>
<evidence type="ECO:0000313" key="2">
    <source>
        <dbReference type="Proteomes" id="UP000653231"/>
    </source>
</evidence>
<proteinExistence type="predicted"/>
<accession>A0ABR8KWK1</accession>
<dbReference type="EMBL" id="JACXRZ010000002">
    <property type="protein sequence ID" value="MBD3142017.1"/>
    <property type="molecule type" value="Genomic_DNA"/>
</dbReference>
<dbReference type="Proteomes" id="UP000653231">
    <property type="component" value="Unassembled WGS sequence"/>
</dbReference>